<dbReference type="Proteomes" id="UP000194139">
    <property type="component" value="Chromosome"/>
</dbReference>
<proteinExistence type="predicted"/>
<evidence type="ECO:0000313" key="3">
    <source>
        <dbReference type="Proteomes" id="UP000194139"/>
    </source>
</evidence>
<gene>
    <name evidence="2" type="ORF">CAL13_17235</name>
</gene>
<evidence type="ECO:0000313" key="2">
    <source>
        <dbReference type="EMBL" id="ARP87762.1"/>
    </source>
</evidence>
<dbReference type="EMBL" id="CP021109">
    <property type="protein sequence ID" value="ARP87762.1"/>
    <property type="molecule type" value="Genomic_DNA"/>
</dbReference>
<feature type="region of interest" description="Disordered" evidence="1">
    <location>
        <begin position="1"/>
        <end position="24"/>
    </location>
</feature>
<sequence>MPWRTACGAHATDAVRPSGTGELLARRPVRTARATAPARQSARARHAGAIVGARVPRNIA</sequence>
<name>A0A1W6Z315_9BORD</name>
<organism evidence="2 3">
    <name type="scientific">Bordetella genomosp. 9</name>
    <dbReference type="NCBI Taxonomy" id="1416803"/>
    <lineage>
        <taxon>Bacteria</taxon>
        <taxon>Pseudomonadati</taxon>
        <taxon>Pseudomonadota</taxon>
        <taxon>Betaproteobacteria</taxon>
        <taxon>Burkholderiales</taxon>
        <taxon>Alcaligenaceae</taxon>
        <taxon>Bordetella</taxon>
    </lineage>
</organism>
<reference evidence="2 3" key="1">
    <citation type="submission" date="2017-05" db="EMBL/GenBank/DDBJ databases">
        <title>Complete and WGS of Bordetella genogroups.</title>
        <authorList>
            <person name="Spilker T."/>
            <person name="LiPuma J."/>
        </authorList>
    </citation>
    <scope>NUCLEOTIDE SEQUENCE [LARGE SCALE GENOMIC DNA]</scope>
    <source>
        <strain evidence="2 3">AU17164</strain>
    </source>
</reference>
<accession>A0A1W6Z315</accession>
<evidence type="ECO:0000256" key="1">
    <source>
        <dbReference type="SAM" id="MobiDB-lite"/>
    </source>
</evidence>
<protein>
    <submittedName>
        <fullName evidence="2">Uncharacterized protein</fullName>
    </submittedName>
</protein>
<keyword evidence="3" id="KW-1185">Reference proteome</keyword>
<dbReference type="AlphaFoldDB" id="A0A1W6Z315"/>